<evidence type="ECO:0000256" key="3">
    <source>
        <dbReference type="ARBA" id="ARBA00022692"/>
    </source>
</evidence>
<feature type="transmembrane region" description="Helical" evidence="6">
    <location>
        <begin position="114"/>
        <end position="133"/>
    </location>
</feature>
<comment type="caution">
    <text evidence="7">The sequence shown here is derived from an EMBL/GenBank/DDBJ whole genome shotgun (WGS) entry which is preliminary data.</text>
</comment>
<dbReference type="PANTHER" id="PTHR12290">
    <property type="entry name" value="CORNICHON-RELATED"/>
    <property type="match status" value="1"/>
</dbReference>
<dbReference type="EMBL" id="JAVXUP010000157">
    <property type="protein sequence ID" value="KAK3036140.1"/>
    <property type="molecule type" value="Genomic_DNA"/>
</dbReference>
<evidence type="ECO:0008006" key="9">
    <source>
        <dbReference type="Google" id="ProtNLM"/>
    </source>
</evidence>
<organism evidence="7 8">
    <name type="scientific">Escallonia herrerae</name>
    <dbReference type="NCBI Taxonomy" id="1293975"/>
    <lineage>
        <taxon>Eukaryota</taxon>
        <taxon>Viridiplantae</taxon>
        <taxon>Streptophyta</taxon>
        <taxon>Embryophyta</taxon>
        <taxon>Tracheophyta</taxon>
        <taxon>Spermatophyta</taxon>
        <taxon>Magnoliopsida</taxon>
        <taxon>eudicotyledons</taxon>
        <taxon>Gunneridae</taxon>
        <taxon>Pentapetalae</taxon>
        <taxon>asterids</taxon>
        <taxon>campanulids</taxon>
        <taxon>Escalloniales</taxon>
        <taxon>Escalloniaceae</taxon>
        <taxon>Escallonia</taxon>
    </lineage>
</organism>
<proteinExistence type="inferred from homology"/>
<evidence type="ECO:0000313" key="8">
    <source>
        <dbReference type="Proteomes" id="UP001188597"/>
    </source>
</evidence>
<evidence type="ECO:0000256" key="2">
    <source>
        <dbReference type="ARBA" id="ARBA00010095"/>
    </source>
</evidence>
<keyword evidence="3 6" id="KW-0812">Transmembrane</keyword>
<gene>
    <name evidence="7" type="ORF">RJ639_031721</name>
</gene>
<evidence type="ECO:0000313" key="7">
    <source>
        <dbReference type="EMBL" id="KAK3036140.1"/>
    </source>
</evidence>
<dbReference type="GO" id="GO:0016020">
    <property type="term" value="C:membrane"/>
    <property type="evidence" value="ECO:0007669"/>
    <property type="project" value="UniProtKB-SubCell"/>
</dbReference>
<dbReference type="Proteomes" id="UP001188597">
    <property type="component" value="Unassembled WGS sequence"/>
</dbReference>
<keyword evidence="8" id="KW-1185">Reference proteome</keyword>
<keyword evidence="4 6" id="KW-1133">Transmembrane helix</keyword>
<comment type="similarity">
    <text evidence="2">Belongs to the cornichon family.</text>
</comment>
<evidence type="ECO:0000256" key="6">
    <source>
        <dbReference type="SAM" id="Phobius"/>
    </source>
</evidence>
<name>A0AA88XD52_9ASTE</name>
<evidence type="ECO:0000256" key="5">
    <source>
        <dbReference type="ARBA" id="ARBA00023136"/>
    </source>
</evidence>
<feature type="transmembrane region" description="Helical" evidence="6">
    <location>
        <begin position="54"/>
        <end position="82"/>
    </location>
</feature>
<comment type="subcellular location">
    <subcellularLocation>
        <location evidence="1">Membrane</location>
        <topology evidence="1">Multi-pass membrane protein</topology>
    </subcellularLocation>
</comment>
<dbReference type="InterPro" id="IPR003377">
    <property type="entry name" value="Cornichon"/>
</dbReference>
<dbReference type="SMART" id="SM01398">
    <property type="entry name" value="Cornichon"/>
    <property type="match status" value="1"/>
</dbReference>
<dbReference type="Pfam" id="PF03311">
    <property type="entry name" value="Cornichon"/>
    <property type="match status" value="1"/>
</dbReference>
<evidence type="ECO:0000256" key="4">
    <source>
        <dbReference type="ARBA" id="ARBA00022989"/>
    </source>
</evidence>
<dbReference type="AlphaFoldDB" id="A0AA88XD52"/>
<dbReference type="GO" id="GO:0016192">
    <property type="term" value="P:vesicle-mediated transport"/>
    <property type="evidence" value="ECO:0007669"/>
    <property type="project" value="InterPro"/>
</dbReference>
<keyword evidence="5 6" id="KW-0472">Membrane</keyword>
<evidence type="ECO:0000256" key="1">
    <source>
        <dbReference type="ARBA" id="ARBA00004141"/>
    </source>
</evidence>
<reference evidence="7" key="1">
    <citation type="submission" date="2022-12" db="EMBL/GenBank/DDBJ databases">
        <title>Draft genome assemblies for two species of Escallonia (Escalloniales).</title>
        <authorList>
            <person name="Chanderbali A."/>
            <person name="Dervinis C."/>
            <person name="Anghel I."/>
            <person name="Soltis D."/>
            <person name="Soltis P."/>
            <person name="Zapata F."/>
        </authorList>
    </citation>
    <scope>NUCLEOTIDE SEQUENCE</scope>
    <source>
        <strain evidence="7">UCBG64.0493</strain>
        <tissue evidence="7">Leaf</tissue>
    </source>
</reference>
<accession>A0AA88XD52</accession>
<sequence>MVRTKHLEIGDYILRNFNISECLMQLMCLADLELDYINPYDTASRINHVVLPEFVTQGILCALHLISGHWFTFLLCLPCLYYNVKVYSQRRHQVDVTEIFNHLPWEKKQRLLKLSFHAILLMMSIFWMIWSVVDH</sequence>
<protein>
    <recommendedName>
        <fullName evidence="9">Cornichon family protein</fullName>
    </recommendedName>
</protein>